<comment type="caution">
    <text evidence="2">The sequence shown here is derived from an EMBL/GenBank/DDBJ whole genome shotgun (WGS) entry which is preliminary data.</text>
</comment>
<proteinExistence type="predicted"/>
<protein>
    <submittedName>
        <fullName evidence="2">Uncharacterized protein</fullName>
    </submittedName>
</protein>
<dbReference type="Pfam" id="PF18910">
    <property type="entry name" value="DUF5665"/>
    <property type="match status" value="1"/>
</dbReference>
<name>A0A1F7YQF9_9BACT</name>
<dbReference type="InterPro" id="IPR043723">
    <property type="entry name" value="DUF5665"/>
</dbReference>
<dbReference type="AlphaFoldDB" id="A0A1F7YQF9"/>
<keyword evidence="1" id="KW-1133">Transmembrane helix</keyword>
<keyword evidence="1" id="KW-0472">Membrane</keyword>
<organism evidence="2 3">
    <name type="scientific">Candidatus Woesebacteria bacterium RIFCSPHIGHO2_01_FULL_41_10</name>
    <dbReference type="NCBI Taxonomy" id="1802500"/>
    <lineage>
        <taxon>Bacteria</taxon>
        <taxon>Candidatus Woeseibacteriota</taxon>
    </lineage>
</organism>
<feature type="transmembrane region" description="Helical" evidence="1">
    <location>
        <begin position="18"/>
        <end position="39"/>
    </location>
</feature>
<keyword evidence="1" id="KW-0812">Transmembrane</keyword>
<evidence type="ECO:0000313" key="3">
    <source>
        <dbReference type="Proteomes" id="UP000177263"/>
    </source>
</evidence>
<sequence>MTKKELKTYIKEGLFKGFFWSIGVTLGFAFVTTLLALILSRVDALPFVGNILANIVASTLESLGTSIPS</sequence>
<evidence type="ECO:0000256" key="1">
    <source>
        <dbReference type="SAM" id="Phobius"/>
    </source>
</evidence>
<gene>
    <name evidence="2" type="ORF">A2801_02700</name>
</gene>
<accession>A0A1F7YQF9</accession>
<dbReference type="Proteomes" id="UP000177263">
    <property type="component" value="Unassembled WGS sequence"/>
</dbReference>
<evidence type="ECO:0000313" key="2">
    <source>
        <dbReference type="EMBL" id="OGM28848.1"/>
    </source>
</evidence>
<dbReference type="EMBL" id="MGGM01000023">
    <property type="protein sequence ID" value="OGM28848.1"/>
    <property type="molecule type" value="Genomic_DNA"/>
</dbReference>
<reference evidence="2 3" key="1">
    <citation type="journal article" date="2016" name="Nat. Commun.">
        <title>Thousands of microbial genomes shed light on interconnected biogeochemical processes in an aquifer system.</title>
        <authorList>
            <person name="Anantharaman K."/>
            <person name="Brown C.T."/>
            <person name="Hug L.A."/>
            <person name="Sharon I."/>
            <person name="Castelle C.J."/>
            <person name="Probst A.J."/>
            <person name="Thomas B.C."/>
            <person name="Singh A."/>
            <person name="Wilkins M.J."/>
            <person name="Karaoz U."/>
            <person name="Brodie E.L."/>
            <person name="Williams K.H."/>
            <person name="Hubbard S.S."/>
            <person name="Banfield J.F."/>
        </authorList>
    </citation>
    <scope>NUCLEOTIDE SEQUENCE [LARGE SCALE GENOMIC DNA]</scope>
</reference>
<dbReference type="STRING" id="1802500.A2801_02700"/>